<proteinExistence type="inferred from homology"/>
<dbReference type="Proteomes" id="UP000294952">
    <property type="component" value="Unassembled WGS sequence"/>
</dbReference>
<comment type="caution">
    <text evidence="4">The sequence shown here is derived from an EMBL/GenBank/DDBJ whole genome shotgun (WGS) entry which is preliminary data.</text>
</comment>
<name>A0A4R5X821_9MYCO</name>
<dbReference type="GO" id="GO:0043856">
    <property type="term" value="F:anti-sigma factor antagonist activity"/>
    <property type="evidence" value="ECO:0007669"/>
    <property type="project" value="InterPro"/>
</dbReference>
<comment type="similarity">
    <text evidence="1 2">Belongs to the anti-sigma-factor antagonist family.</text>
</comment>
<dbReference type="AlphaFoldDB" id="A0A4R5X821"/>
<dbReference type="CDD" id="cd07043">
    <property type="entry name" value="STAS_anti-anti-sigma_factors"/>
    <property type="match status" value="1"/>
</dbReference>
<dbReference type="PANTHER" id="PTHR33495">
    <property type="entry name" value="ANTI-SIGMA FACTOR ANTAGONIST TM_1081-RELATED-RELATED"/>
    <property type="match status" value="1"/>
</dbReference>
<accession>A0A4R5X821</accession>
<dbReference type="InterPro" id="IPR036513">
    <property type="entry name" value="STAS_dom_sf"/>
</dbReference>
<feature type="domain" description="STAS" evidence="3">
    <location>
        <begin position="4"/>
        <end position="117"/>
    </location>
</feature>
<dbReference type="RefSeq" id="WP_133413299.1">
    <property type="nucleotide sequence ID" value="NZ_SDLP01000002.1"/>
</dbReference>
<evidence type="ECO:0000256" key="1">
    <source>
        <dbReference type="ARBA" id="ARBA00009013"/>
    </source>
</evidence>
<evidence type="ECO:0000256" key="2">
    <source>
        <dbReference type="RuleBase" id="RU003749"/>
    </source>
</evidence>
<evidence type="ECO:0000259" key="3">
    <source>
        <dbReference type="PROSITE" id="PS50801"/>
    </source>
</evidence>
<dbReference type="InterPro" id="IPR003658">
    <property type="entry name" value="Anti-sigma_ant"/>
</dbReference>
<protein>
    <recommendedName>
        <fullName evidence="2">Anti-sigma factor antagonist</fullName>
    </recommendedName>
</protein>
<dbReference type="EMBL" id="SDLP01000002">
    <property type="protein sequence ID" value="TDL09845.1"/>
    <property type="molecule type" value="Genomic_DNA"/>
</dbReference>
<dbReference type="InterPro" id="IPR002645">
    <property type="entry name" value="STAS_dom"/>
</dbReference>
<evidence type="ECO:0000313" key="5">
    <source>
        <dbReference type="Proteomes" id="UP000294952"/>
    </source>
</evidence>
<dbReference type="PANTHER" id="PTHR33495:SF2">
    <property type="entry name" value="ANTI-SIGMA FACTOR ANTAGONIST TM_1081-RELATED"/>
    <property type="match status" value="1"/>
</dbReference>
<evidence type="ECO:0000313" key="4">
    <source>
        <dbReference type="EMBL" id="TDL09845.1"/>
    </source>
</evidence>
<gene>
    <name evidence="4" type="ORF">EUA04_07760</name>
</gene>
<dbReference type="PROSITE" id="PS50801">
    <property type="entry name" value="STAS"/>
    <property type="match status" value="1"/>
</dbReference>
<dbReference type="Gene3D" id="3.30.750.24">
    <property type="entry name" value="STAS domain"/>
    <property type="match status" value="1"/>
</dbReference>
<dbReference type="SUPFAM" id="SSF52091">
    <property type="entry name" value="SpoIIaa-like"/>
    <property type="match status" value="1"/>
</dbReference>
<dbReference type="Pfam" id="PF01740">
    <property type="entry name" value="STAS"/>
    <property type="match status" value="1"/>
</dbReference>
<dbReference type="NCBIfam" id="TIGR00377">
    <property type="entry name" value="ant_ant_sig"/>
    <property type="match status" value="1"/>
</dbReference>
<organism evidence="4 5">
    <name type="scientific">Mycolicibacterium obuense</name>
    <dbReference type="NCBI Taxonomy" id="1807"/>
    <lineage>
        <taxon>Bacteria</taxon>
        <taxon>Bacillati</taxon>
        <taxon>Actinomycetota</taxon>
        <taxon>Actinomycetes</taxon>
        <taxon>Mycobacteriales</taxon>
        <taxon>Mycobacteriaceae</taxon>
        <taxon>Mycolicibacterium</taxon>
    </lineage>
</organism>
<reference evidence="4 5" key="1">
    <citation type="submission" date="2019-01" db="EMBL/GenBank/DDBJ databases">
        <title>High-quality-draft genome sequences of five non-tuberculosis mycobacteriaceae isolated from a nosocomial environment.</title>
        <authorList>
            <person name="Tiago I."/>
            <person name="Alarico S."/>
            <person name="Pereira S.G."/>
            <person name="Coelho C."/>
            <person name="Maranha A."/>
            <person name="Empadinhas N."/>
        </authorList>
    </citation>
    <scope>NUCLEOTIDE SEQUENCE [LARGE SCALE GENOMIC DNA]</scope>
    <source>
        <strain evidence="4 5">22DIII</strain>
    </source>
</reference>
<sequence length="121" mass="12281">MGQLDVVEDADGGAVVVCVRGEVDSNSVDTLADALDKGLSAGTAAPAKALIIDLTQVSYFGSAGLNAVLSCFERGRDGGVAVRVVADNPEVIRPIEVTKLDNVLRPYPTVAAATAADAGPQ</sequence>